<protein>
    <submittedName>
        <fullName evidence="2">Uncharacterized protein</fullName>
    </submittedName>
</protein>
<dbReference type="Proteomes" id="UP001190700">
    <property type="component" value="Unassembled WGS sequence"/>
</dbReference>
<sequence>MPQHGSHDRVKSISINQSLGSLSKPKVLAEVGSGARQSIPYQGQHVPLGVPVQVGGDWAYFALDGENPVRIAKKLNMGLTGKHAAKQLVHWNKGIEGLETLKVGSSLYRGTRLWLDSSFLENFHVARSQVKHEASYDTGESSLLSACTTQVASTSQAATDAKASPVSNKAPSSRSSADLLLWQRLSPRRKRASSSLRWKIGPKVDPKRLKI</sequence>
<evidence type="ECO:0000313" key="2">
    <source>
        <dbReference type="EMBL" id="KAK3256961.1"/>
    </source>
</evidence>
<comment type="caution">
    <text evidence="2">The sequence shown here is derived from an EMBL/GenBank/DDBJ whole genome shotgun (WGS) entry which is preliminary data.</text>
</comment>
<dbReference type="AlphaFoldDB" id="A0AAE0FBZ9"/>
<reference evidence="2 3" key="1">
    <citation type="journal article" date="2015" name="Genome Biol. Evol.">
        <title>Comparative Genomics of a Bacterivorous Green Alga Reveals Evolutionary Causalities and Consequences of Phago-Mixotrophic Mode of Nutrition.</title>
        <authorList>
            <person name="Burns J.A."/>
            <person name="Paasch A."/>
            <person name="Narechania A."/>
            <person name="Kim E."/>
        </authorList>
    </citation>
    <scope>NUCLEOTIDE SEQUENCE [LARGE SCALE GENOMIC DNA]</scope>
    <source>
        <strain evidence="2 3">PLY_AMNH</strain>
    </source>
</reference>
<feature type="region of interest" description="Disordered" evidence="1">
    <location>
        <begin position="156"/>
        <end position="175"/>
    </location>
</feature>
<keyword evidence="3" id="KW-1185">Reference proteome</keyword>
<accession>A0AAE0FBZ9</accession>
<dbReference type="EMBL" id="LGRX02021177">
    <property type="protein sequence ID" value="KAK3256961.1"/>
    <property type="molecule type" value="Genomic_DNA"/>
</dbReference>
<organism evidence="2 3">
    <name type="scientific">Cymbomonas tetramitiformis</name>
    <dbReference type="NCBI Taxonomy" id="36881"/>
    <lineage>
        <taxon>Eukaryota</taxon>
        <taxon>Viridiplantae</taxon>
        <taxon>Chlorophyta</taxon>
        <taxon>Pyramimonadophyceae</taxon>
        <taxon>Pyramimonadales</taxon>
        <taxon>Pyramimonadaceae</taxon>
        <taxon>Cymbomonas</taxon>
    </lineage>
</organism>
<gene>
    <name evidence="2" type="ORF">CYMTET_33935</name>
</gene>
<proteinExistence type="predicted"/>
<feature type="compositionally biased region" description="Polar residues" evidence="1">
    <location>
        <begin position="165"/>
        <end position="175"/>
    </location>
</feature>
<evidence type="ECO:0000256" key="1">
    <source>
        <dbReference type="SAM" id="MobiDB-lite"/>
    </source>
</evidence>
<evidence type="ECO:0000313" key="3">
    <source>
        <dbReference type="Proteomes" id="UP001190700"/>
    </source>
</evidence>
<name>A0AAE0FBZ9_9CHLO</name>